<protein>
    <recommendedName>
        <fullName evidence="3">YD repeat-containing protein</fullName>
    </recommendedName>
</protein>
<dbReference type="EMBL" id="BMLI01000001">
    <property type="protein sequence ID" value="GGM76715.1"/>
    <property type="molecule type" value="Genomic_DNA"/>
</dbReference>
<reference evidence="2" key="1">
    <citation type="journal article" date="2019" name="Int. J. Syst. Evol. Microbiol.">
        <title>The Global Catalogue of Microorganisms (GCM) 10K type strain sequencing project: providing services to taxonomists for standard genome sequencing and annotation.</title>
        <authorList>
            <consortium name="The Broad Institute Genomics Platform"/>
            <consortium name="The Broad Institute Genome Sequencing Center for Infectious Disease"/>
            <person name="Wu L."/>
            <person name="Ma J."/>
        </authorList>
    </citation>
    <scope>NUCLEOTIDE SEQUENCE [LARGE SCALE GENOMIC DNA]</scope>
    <source>
        <strain evidence="2">CGMCC 1.6375</strain>
    </source>
</reference>
<evidence type="ECO:0008006" key="3">
    <source>
        <dbReference type="Google" id="ProtNLM"/>
    </source>
</evidence>
<evidence type="ECO:0000313" key="1">
    <source>
        <dbReference type="EMBL" id="GGM76715.1"/>
    </source>
</evidence>
<name>A0ABQ2HES0_9BACT</name>
<keyword evidence="2" id="KW-1185">Reference proteome</keyword>
<gene>
    <name evidence="1" type="ORF">GCM10010967_05390</name>
</gene>
<organism evidence="1 2">
    <name type="scientific">Dyadobacter beijingensis</name>
    <dbReference type="NCBI Taxonomy" id="365489"/>
    <lineage>
        <taxon>Bacteria</taxon>
        <taxon>Pseudomonadati</taxon>
        <taxon>Bacteroidota</taxon>
        <taxon>Cytophagia</taxon>
        <taxon>Cytophagales</taxon>
        <taxon>Spirosomataceae</taxon>
        <taxon>Dyadobacter</taxon>
    </lineage>
</organism>
<proteinExistence type="predicted"/>
<dbReference type="Proteomes" id="UP000632339">
    <property type="component" value="Unassembled WGS sequence"/>
</dbReference>
<accession>A0ABQ2HES0</accession>
<comment type="caution">
    <text evidence="1">The sequence shown here is derived from an EMBL/GenBank/DDBJ whole genome shotgun (WGS) entry which is preliminary data.</text>
</comment>
<sequence>MLTGCQNDDVLNPQLQESAFANEAGAKVNAELKLTKDGVTSLQYIKSGRFTGWISKVSETNYYTQYYYVDGGGNNFSVTSKRYQKSNNGLVEELQYNIVNGKCLSSIDKTSNINYEYNYSEVGRLNWIKSTANGSSSKRIFTYDYISATGVERLNILTFASNVTAANPNGITYKTIDYNYYKSGVGNIPDKYHLNPQFSELDRYLPIFGKFSDALITDLTAKLASDPSSLIPFYRFTYTLNSDGYPTFRTIEYFPGGAGNNNGKQTISGELKYSTSWAGL</sequence>
<evidence type="ECO:0000313" key="2">
    <source>
        <dbReference type="Proteomes" id="UP000632339"/>
    </source>
</evidence>